<reference evidence="1" key="1">
    <citation type="submission" date="2018-01" db="EMBL/GenBank/DDBJ databases">
        <authorList>
            <person name="Yu X.-D."/>
        </authorList>
    </citation>
    <scope>NUCLEOTIDE SEQUENCE</scope>
    <source>
        <strain evidence="1">ZX-21</strain>
    </source>
</reference>
<proteinExistence type="predicted"/>
<organism evidence="1 2">
    <name type="scientific">Zhongshania marina</name>
    <dbReference type="NCBI Taxonomy" id="2304603"/>
    <lineage>
        <taxon>Bacteria</taxon>
        <taxon>Pseudomonadati</taxon>
        <taxon>Pseudomonadota</taxon>
        <taxon>Gammaproteobacteria</taxon>
        <taxon>Cellvibrionales</taxon>
        <taxon>Spongiibacteraceae</taxon>
        <taxon>Zhongshania</taxon>
    </lineage>
</organism>
<dbReference type="SUPFAM" id="SSF46458">
    <property type="entry name" value="Globin-like"/>
    <property type="match status" value="1"/>
</dbReference>
<dbReference type="OrthoDB" id="25954at2"/>
<protein>
    <submittedName>
        <fullName evidence="1">Globin</fullName>
    </submittedName>
</protein>
<evidence type="ECO:0000313" key="1">
    <source>
        <dbReference type="EMBL" id="POP51804.1"/>
    </source>
</evidence>
<dbReference type="Gene3D" id="1.10.490.10">
    <property type="entry name" value="Globins"/>
    <property type="match status" value="1"/>
</dbReference>
<dbReference type="Proteomes" id="UP000237222">
    <property type="component" value="Unassembled WGS sequence"/>
</dbReference>
<sequence length="131" mass="15018">MSSSQKNKPDLDSAEHIALFVEAFYARLLKDTRLAPIFTEVAGIDIHEHFPRIQAYWEKLLLGGNEYHRHTMNIHRQLDAKQRLLDSDFEQWLAYFIETADQGFCGDKAERAKRVAATIAVNMRTALAANN</sequence>
<dbReference type="CDD" id="cd08916">
    <property type="entry name" value="TrHb3_P"/>
    <property type="match status" value="1"/>
</dbReference>
<dbReference type="EMBL" id="PQGG01000035">
    <property type="protein sequence ID" value="POP51804.1"/>
    <property type="molecule type" value="Genomic_DNA"/>
</dbReference>
<dbReference type="RefSeq" id="WP_103685428.1">
    <property type="nucleotide sequence ID" value="NZ_PQGG01000035.1"/>
</dbReference>
<accession>A0A2S4HCU3</accession>
<name>A0A2S4HCU3_9GAMM</name>
<evidence type="ECO:0000313" key="2">
    <source>
        <dbReference type="Proteomes" id="UP000237222"/>
    </source>
</evidence>
<gene>
    <name evidence="1" type="ORF">C0068_15760</name>
</gene>
<dbReference type="AlphaFoldDB" id="A0A2S4HCU3"/>
<dbReference type="GO" id="GO:0020037">
    <property type="term" value="F:heme binding"/>
    <property type="evidence" value="ECO:0007669"/>
    <property type="project" value="InterPro"/>
</dbReference>
<comment type="caution">
    <text evidence="1">The sequence shown here is derived from an EMBL/GenBank/DDBJ whole genome shotgun (WGS) entry which is preliminary data.</text>
</comment>
<dbReference type="InterPro" id="IPR012292">
    <property type="entry name" value="Globin/Proto"/>
</dbReference>
<dbReference type="InterPro" id="IPR009050">
    <property type="entry name" value="Globin-like_sf"/>
</dbReference>
<dbReference type="GO" id="GO:0019825">
    <property type="term" value="F:oxygen binding"/>
    <property type="evidence" value="ECO:0007669"/>
    <property type="project" value="InterPro"/>
</dbReference>